<keyword evidence="6" id="KW-1185">Reference proteome</keyword>
<feature type="region of interest" description="Disordered" evidence="1">
    <location>
        <begin position="593"/>
        <end position="618"/>
    </location>
</feature>
<feature type="compositionally biased region" description="Basic and acidic residues" evidence="1">
    <location>
        <begin position="484"/>
        <end position="494"/>
    </location>
</feature>
<keyword evidence="2" id="KW-0812">Transmembrane</keyword>
<dbReference type="AlphaFoldDB" id="A0A0D2AUV4"/>
<evidence type="ECO:0000256" key="1">
    <source>
        <dbReference type="SAM" id="MobiDB-lite"/>
    </source>
</evidence>
<dbReference type="InterPro" id="IPR021109">
    <property type="entry name" value="Peptidase_aspartic_dom_sf"/>
</dbReference>
<feature type="region of interest" description="Disordered" evidence="1">
    <location>
        <begin position="521"/>
        <end position="556"/>
    </location>
</feature>
<dbReference type="Pfam" id="PF00026">
    <property type="entry name" value="Asp"/>
    <property type="match status" value="1"/>
</dbReference>
<feature type="signal peptide" evidence="3">
    <location>
        <begin position="1"/>
        <end position="17"/>
    </location>
</feature>
<keyword evidence="3" id="KW-0732">Signal</keyword>
<name>A0A0D2AUV4_9EURO</name>
<evidence type="ECO:0000259" key="4">
    <source>
        <dbReference type="PROSITE" id="PS51767"/>
    </source>
</evidence>
<evidence type="ECO:0000313" key="6">
    <source>
        <dbReference type="Proteomes" id="UP000054466"/>
    </source>
</evidence>
<dbReference type="Gene3D" id="2.40.70.10">
    <property type="entry name" value="Acid Proteases"/>
    <property type="match status" value="1"/>
</dbReference>
<feature type="domain" description="Peptidase A1" evidence="4">
    <location>
        <begin position="43"/>
        <end position="378"/>
    </location>
</feature>
<dbReference type="GeneID" id="27344044"/>
<dbReference type="RefSeq" id="XP_016249218.1">
    <property type="nucleotide sequence ID" value="XM_016391699.1"/>
</dbReference>
<protein>
    <recommendedName>
        <fullName evidence="4">Peptidase A1 domain-containing protein</fullName>
    </recommendedName>
</protein>
<feature type="compositionally biased region" description="Low complexity" evidence="1">
    <location>
        <begin position="599"/>
        <end position="618"/>
    </location>
</feature>
<dbReference type="OrthoDB" id="4074350at2759"/>
<evidence type="ECO:0000256" key="2">
    <source>
        <dbReference type="SAM" id="Phobius"/>
    </source>
</evidence>
<dbReference type="SUPFAM" id="SSF50630">
    <property type="entry name" value="Acid proteases"/>
    <property type="match status" value="1"/>
</dbReference>
<feature type="region of interest" description="Disordered" evidence="1">
    <location>
        <begin position="659"/>
        <end position="714"/>
    </location>
</feature>
<accession>A0A0D2AUV4</accession>
<dbReference type="PROSITE" id="PS51767">
    <property type="entry name" value="PEPTIDASE_A1"/>
    <property type="match status" value="1"/>
</dbReference>
<feature type="compositionally biased region" description="Basic and acidic residues" evidence="1">
    <location>
        <begin position="696"/>
        <end position="707"/>
    </location>
</feature>
<proteinExistence type="predicted"/>
<feature type="transmembrane region" description="Helical" evidence="2">
    <location>
        <begin position="416"/>
        <end position="438"/>
    </location>
</feature>
<evidence type="ECO:0000313" key="5">
    <source>
        <dbReference type="EMBL" id="KIW29002.1"/>
    </source>
</evidence>
<feature type="region of interest" description="Disordered" evidence="1">
    <location>
        <begin position="471"/>
        <end position="495"/>
    </location>
</feature>
<gene>
    <name evidence="5" type="ORF">PV07_04850</name>
</gene>
<keyword evidence="2" id="KW-0472">Membrane</keyword>
<organism evidence="5 6">
    <name type="scientific">Cladophialophora immunda</name>
    <dbReference type="NCBI Taxonomy" id="569365"/>
    <lineage>
        <taxon>Eukaryota</taxon>
        <taxon>Fungi</taxon>
        <taxon>Dikarya</taxon>
        <taxon>Ascomycota</taxon>
        <taxon>Pezizomycotina</taxon>
        <taxon>Eurotiomycetes</taxon>
        <taxon>Chaetothyriomycetidae</taxon>
        <taxon>Chaetothyriales</taxon>
        <taxon>Herpotrichiellaceae</taxon>
        <taxon>Cladophialophora</taxon>
    </lineage>
</organism>
<feature type="chain" id="PRO_5002238690" description="Peptidase A1 domain-containing protein" evidence="3">
    <location>
        <begin position="18"/>
        <end position="714"/>
    </location>
</feature>
<dbReference type="EMBL" id="KN847042">
    <property type="protein sequence ID" value="KIW29002.1"/>
    <property type="molecule type" value="Genomic_DNA"/>
</dbReference>
<dbReference type="HOGENOM" id="CLU_390306_0_0_1"/>
<dbReference type="Proteomes" id="UP000054466">
    <property type="component" value="Unassembled WGS sequence"/>
</dbReference>
<feature type="compositionally biased region" description="Low complexity" evidence="1">
    <location>
        <begin position="523"/>
        <end position="532"/>
    </location>
</feature>
<dbReference type="VEuPathDB" id="FungiDB:PV07_04850"/>
<sequence length="714" mass="76797">MAAVFEALLLFVAAVAAQNNCSIVPIYVDFHVRAVDGGVNEQYGLFTGAGFPVSQNMSHWPSLSNNETTVASLDYCTDSPFQDCLNHAHGFYSPDLSQNYSSGSSYQALDSYGSIPARILQTAFDTFNLFTHYYDPSPPNITRIPNFPLTVLSNYSSSTTPWFGPAGLLGLGPKSTLLNHLYDLELISSRSFGLYMGTAYEQSNGAINGSLTLGGYDSGRFEGDVHNFTISPARPETENSPFVVSVAQMTLTASDGTQTDLLTESFDAHLTTAQYHLNLPSDVTQKFSQQTGATPSSDGLEVFRLPDDFDSKLIITLASGMSVTYDSDWLKNVSNNSPISTGTVSDKATNQTVSFFGTAFLSQVYFMANYDSSPPTFHLATASPHAPYVYTQTLCPNTVPTAAPETKLSGFGASGLTGAILGGVIGGIGLSFAVFWLFRKWMQRRMWREQAAQAMKGKGVDSESTITVTTAAGKWKGSPSSFSSHDEEAQRGEGDGSEMATFAFDFHSQQHQAYHNFLQNATQQQQQGQQPQLYPGASRELQSTAAAHEPVSPISHRSMPVTQYARSFTQDSYSNSPLTPATGVPLLFSQHQAGYSEEGPGPTSSFFPPTTTTTSSSFAPLTLTHTNISLDDPTSIYPFGAGQGRGEDDNSFRARQAKLRGGGGHDGLNVQTEFAPPPKSTTSTSSLGSKMARKAVGKEGGKKESMLKKVFPPS</sequence>
<reference evidence="5 6" key="1">
    <citation type="submission" date="2015-01" db="EMBL/GenBank/DDBJ databases">
        <title>The Genome Sequence of Cladophialophora immunda CBS83496.</title>
        <authorList>
            <consortium name="The Broad Institute Genomics Platform"/>
            <person name="Cuomo C."/>
            <person name="de Hoog S."/>
            <person name="Gorbushina A."/>
            <person name="Stielow B."/>
            <person name="Teixiera M."/>
            <person name="Abouelleil A."/>
            <person name="Chapman S.B."/>
            <person name="Priest M."/>
            <person name="Young S.K."/>
            <person name="Wortman J."/>
            <person name="Nusbaum C."/>
            <person name="Birren B."/>
        </authorList>
    </citation>
    <scope>NUCLEOTIDE SEQUENCE [LARGE SCALE GENOMIC DNA]</scope>
    <source>
        <strain evidence="5 6">CBS 83496</strain>
    </source>
</reference>
<dbReference type="InterPro" id="IPR033121">
    <property type="entry name" value="PEPTIDASE_A1"/>
</dbReference>
<keyword evidence="2" id="KW-1133">Transmembrane helix</keyword>
<evidence type="ECO:0000256" key="3">
    <source>
        <dbReference type="SAM" id="SignalP"/>
    </source>
</evidence>